<sequence length="121" mass="14607">MQNIAQQSNLKKKLTKNYKTHRPTSSRRCKQHKNWQKQKKLLEKQKQMMEKVQEQLEKQNQQLEYPESDEHDIFENGEIYQRSSQFYTYMCTGMNGKEFEFLALTDLKLDLINEAITDQNK</sequence>
<reference evidence="2" key="1">
    <citation type="submission" date="2021-01" db="EMBL/GenBank/DDBJ databases">
        <authorList>
            <consortium name="Genoscope - CEA"/>
            <person name="William W."/>
        </authorList>
    </citation>
    <scope>NUCLEOTIDE SEQUENCE</scope>
</reference>
<accession>A0A8S1YN42</accession>
<comment type="caution">
    <text evidence="2">The sequence shown here is derived from an EMBL/GenBank/DDBJ whole genome shotgun (WGS) entry which is preliminary data.</text>
</comment>
<evidence type="ECO:0000256" key="1">
    <source>
        <dbReference type="SAM" id="MobiDB-lite"/>
    </source>
</evidence>
<dbReference type="EMBL" id="CAJJDP010000198">
    <property type="protein sequence ID" value="CAD8214901.1"/>
    <property type="molecule type" value="Genomic_DNA"/>
</dbReference>
<evidence type="ECO:0000313" key="3">
    <source>
        <dbReference type="Proteomes" id="UP000683925"/>
    </source>
</evidence>
<evidence type="ECO:0000313" key="2">
    <source>
        <dbReference type="EMBL" id="CAD8214901.1"/>
    </source>
</evidence>
<feature type="compositionally biased region" description="Basic and acidic residues" evidence="1">
    <location>
        <begin position="40"/>
        <end position="57"/>
    </location>
</feature>
<dbReference type="AlphaFoldDB" id="A0A8S1YN42"/>
<keyword evidence="3" id="KW-1185">Reference proteome</keyword>
<feature type="region of interest" description="Disordered" evidence="1">
    <location>
        <begin position="1"/>
        <end position="69"/>
    </location>
</feature>
<organism evidence="2 3">
    <name type="scientific">Paramecium octaurelia</name>
    <dbReference type="NCBI Taxonomy" id="43137"/>
    <lineage>
        <taxon>Eukaryota</taxon>
        <taxon>Sar</taxon>
        <taxon>Alveolata</taxon>
        <taxon>Ciliophora</taxon>
        <taxon>Intramacronucleata</taxon>
        <taxon>Oligohymenophorea</taxon>
        <taxon>Peniculida</taxon>
        <taxon>Parameciidae</taxon>
        <taxon>Paramecium</taxon>
    </lineage>
</organism>
<name>A0A8S1YN42_PAROT</name>
<protein>
    <submittedName>
        <fullName evidence="2">Uncharacterized protein</fullName>
    </submittedName>
</protein>
<gene>
    <name evidence="2" type="ORF">POCTA_138.1.T1940002</name>
</gene>
<proteinExistence type="predicted"/>
<dbReference type="Proteomes" id="UP000683925">
    <property type="component" value="Unassembled WGS sequence"/>
</dbReference>
<feature type="compositionally biased region" description="Basic residues" evidence="1">
    <location>
        <begin position="10"/>
        <end position="39"/>
    </location>
</feature>